<proteinExistence type="predicted"/>
<name>A0A347ZUV8_9CHLR</name>
<feature type="transmembrane region" description="Helical" evidence="1">
    <location>
        <begin position="142"/>
        <end position="163"/>
    </location>
</feature>
<feature type="transmembrane region" description="Helical" evidence="1">
    <location>
        <begin position="216"/>
        <end position="236"/>
    </location>
</feature>
<keyword evidence="3" id="KW-1185">Reference proteome</keyword>
<dbReference type="CDD" id="cd21809">
    <property type="entry name" value="ABC-2_lan_permease-like"/>
    <property type="match status" value="1"/>
</dbReference>
<evidence type="ECO:0000313" key="3">
    <source>
        <dbReference type="Proteomes" id="UP000256388"/>
    </source>
</evidence>
<dbReference type="EMBL" id="QUMS01000001">
    <property type="protein sequence ID" value="REG10327.1"/>
    <property type="molecule type" value="Genomic_DNA"/>
</dbReference>
<gene>
    <name evidence="2" type="ORF">DFR64_0182</name>
</gene>
<sequence>MFSRTFRAERIKLHHNPVWLAFLCLPIIPAVLGTFNYFQNIEILQDKWYSLWSQQTLFSCFFFLPALIGVYSSYLYRLEHLNHNWNTIMTMPIPVSQFVLSKLLSATLMVILTQAWTGVLFILSGKLVGINAPLPPELLNWLFYGAIGGIAICAVQLAISLVIRSFAVPVGIALMGGISGLVASAKGFGVWNPYALLSLGMQANKSGGTMQCSQSLFLLNSLVFVTISVVFSVLWLKKRDVLTT</sequence>
<dbReference type="Pfam" id="PF12730">
    <property type="entry name" value="ABC2_membrane_4"/>
    <property type="match status" value="1"/>
</dbReference>
<comment type="caution">
    <text evidence="2">The sequence shown here is derived from an EMBL/GenBank/DDBJ whole genome shotgun (WGS) entry which is preliminary data.</text>
</comment>
<accession>A0A347ZUV8</accession>
<dbReference type="RefSeq" id="WP_116223515.1">
    <property type="nucleotide sequence ID" value="NZ_AP018437.1"/>
</dbReference>
<feature type="transmembrane region" description="Helical" evidence="1">
    <location>
        <begin position="99"/>
        <end position="122"/>
    </location>
</feature>
<reference evidence="2 3" key="1">
    <citation type="submission" date="2018-08" db="EMBL/GenBank/DDBJ databases">
        <title>Genomic Encyclopedia of Type Strains, Phase IV (KMG-IV): sequencing the most valuable type-strain genomes for metagenomic binning, comparative biology and taxonomic classification.</title>
        <authorList>
            <person name="Goeker M."/>
        </authorList>
    </citation>
    <scope>NUCLEOTIDE SEQUENCE [LARGE SCALE GENOMIC DNA]</scope>
    <source>
        <strain evidence="2 3">DSM 23923</strain>
    </source>
</reference>
<feature type="transmembrane region" description="Helical" evidence="1">
    <location>
        <begin position="170"/>
        <end position="191"/>
    </location>
</feature>
<evidence type="ECO:0000256" key="1">
    <source>
        <dbReference type="SAM" id="Phobius"/>
    </source>
</evidence>
<evidence type="ECO:0000313" key="2">
    <source>
        <dbReference type="EMBL" id="REG10327.1"/>
    </source>
</evidence>
<organism evidence="2 3">
    <name type="scientific">Pelolinea submarina</name>
    <dbReference type="NCBI Taxonomy" id="913107"/>
    <lineage>
        <taxon>Bacteria</taxon>
        <taxon>Bacillati</taxon>
        <taxon>Chloroflexota</taxon>
        <taxon>Anaerolineae</taxon>
        <taxon>Anaerolineales</taxon>
        <taxon>Anaerolineaceae</taxon>
        <taxon>Pelolinea</taxon>
    </lineage>
</organism>
<keyword evidence="1" id="KW-0472">Membrane</keyword>
<keyword evidence="1" id="KW-1133">Transmembrane helix</keyword>
<keyword evidence="1" id="KW-0812">Transmembrane</keyword>
<dbReference type="OrthoDB" id="9781996at2"/>
<dbReference type="AlphaFoldDB" id="A0A347ZUV8"/>
<dbReference type="Proteomes" id="UP000256388">
    <property type="component" value="Unassembled WGS sequence"/>
</dbReference>
<protein>
    <submittedName>
        <fullName evidence="2">ABC-2 type transport system permease protein</fullName>
    </submittedName>
</protein>
<feature type="transmembrane region" description="Helical" evidence="1">
    <location>
        <begin position="58"/>
        <end position="78"/>
    </location>
</feature>
<feature type="transmembrane region" description="Helical" evidence="1">
    <location>
        <begin position="20"/>
        <end position="38"/>
    </location>
</feature>